<evidence type="ECO:0000313" key="3">
    <source>
        <dbReference type="EMBL" id="NYJ34041.1"/>
    </source>
</evidence>
<dbReference type="InterPro" id="IPR010427">
    <property type="entry name" value="DUF1023"/>
</dbReference>
<gene>
    <name evidence="3" type="ORF">HNR10_001922</name>
</gene>
<organism evidence="3 4">
    <name type="scientific">Nocardiopsis aegyptia</name>
    <dbReference type="NCBI Taxonomy" id="220378"/>
    <lineage>
        <taxon>Bacteria</taxon>
        <taxon>Bacillati</taxon>
        <taxon>Actinomycetota</taxon>
        <taxon>Actinomycetes</taxon>
        <taxon>Streptosporangiales</taxon>
        <taxon>Nocardiopsidaceae</taxon>
        <taxon>Nocardiopsis</taxon>
    </lineage>
</organism>
<dbReference type="RefSeq" id="WP_179822501.1">
    <property type="nucleotide sequence ID" value="NZ_JACCFS010000001.1"/>
</dbReference>
<comment type="caution">
    <text evidence="3">The sequence shown here is derived from an EMBL/GenBank/DDBJ whole genome shotgun (WGS) entry which is preliminary data.</text>
</comment>
<dbReference type="EMBL" id="JACCFS010000001">
    <property type="protein sequence ID" value="NYJ34041.1"/>
    <property type="molecule type" value="Genomic_DNA"/>
</dbReference>
<accession>A0A7Z0EM08</accession>
<name>A0A7Z0EM08_9ACTN</name>
<keyword evidence="4" id="KW-1185">Reference proteome</keyword>
<reference evidence="3 4" key="1">
    <citation type="submission" date="2020-07" db="EMBL/GenBank/DDBJ databases">
        <title>Sequencing the genomes of 1000 actinobacteria strains.</title>
        <authorList>
            <person name="Klenk H.-P."/>
        </authorList>
    </citation>
    <scope>NUCLEOTIDE SEQUENCE [LARGE SCALE GENOMIC DNA]</scope>
    <source>
        <strain evidence="3 4">DSM 44442</strain>
    </source>
</reference>
<evidence type="ECO:0000256" key="1">
    <source>
        <dbReference type="SAM" id="Coils"/>
    </source>
</evidence>
<dbReference type="Proteomes" id="UP000572051">
    <property type="component" value="Unassembled WGS sequence"/>
</dbReference>
<feature type="coiled-coil region" evidence="1">
    <location>
        <begin position="263"/>
        <end position="334"/>
    </location>
</feature>
<keyword evidence="1" id="KW-0175">Coiled coil</keyword>
<dbReference type="SUPFAM" id="SSF53474">
    <property type="entry name" value="alpha/beta-Hydrolases"/>
    <property type="match status" value="1"/>
</dbReference>
<evidence type="ECO:0000313" key="4">
    <source>
        <dbReference type="Proteomes" id="UP000572051"/>
    </source>
</evidence>
<proteinExistence type="predicted"/>
<sequence length="575" mass="61578">MSISDVSLGLPSDIDADVGAINDGAETLDGICATMYGRSQDLDGQFNSSASEFSDLVAWDISSASAQELQSWWEAGRALTHGAAVLRLWGEDIGTYRETRADLEERFQTAKRNAQARVDNPIASAAASGRTGGLVEGIVDAAANNRAEREEQEVMALNGYACELLVEHTTAWDLLMDQADLAKKDLRNGPSEETMERLVESGHLSSNQLGFFPSDDVPLEEFIESAGPASVNTWWTSLDEEQQQEAMEDHPELLRDLDGIPTVVRDELNREHLDEEIERLEAEVAEAEEGLNDAVRSPSSPNADVDDSIATNDLSELEEQLETLTTMHGSLNDDNADRYLLALDTEDRGRAIVSNGNPDTAENVATLVPGTTTTWQSTNDQMGRANSLVDAANDAVEGDHAVISWIGYDAPNISEAAGPGRAEDAVDELSSFQDGLRATHENASPSHNTVIGHSYGSTVVGHTAQSDDGLNADEVVFVGSPGPGADHVSELGFDPENVHASRAENDGISVTPDAVHGVDPTDPDFGATVFDSSPGTELPNWAGRATNPLGDAHSEYFNDDTASLEYMGEVIAGRK</sequence>
<feature type="domain" description="DUF1023" evidence="2">
    <location>
        <begin position="344"/>
        <end position="512"/>
    </location>
</feature>
<protein>
    <submittedName>
        <fullName evidence="3">Uncharacterized protein (UPF0335 family)</fullName>
    </submittedName>
</protein>
<dbReference type="AlphaFoldDB" id="A0A7Z0EM08"/>
<evidence type="ECO:0000259" key="2">
    <source>
        <dbReference type="Pfam" id="PF06259"/>
    </source>
</evidence>
<dbReference type="InterPro" id="IPR029058">
    <property type="entry name" value="AB_hydrolase_fold"/>
</dbReference>
<dbReference type="Pfam" id="PF06259">
    <property type="entry name" value="Abhydrolase_8"/>
    <property type="match status" value="1"/>
</dbReference>